<dbReference type="SMART" id="SM00530">
    <property type="entry name" value="HTH_XRE"/>
    <property type="match status" value="1"/>
</dbReference>
<dbReference type="Gene3D" id="1.10.260.40">
    <property type="entry name" value="lambda repressor-like DNA-binding domains"/>
    <property type="match status" value="1"/>
</dbReference>
<dbReference type="Pfam" id="PF12900">
    <property type="entry name" value="Pyridox_ox_2"/>
    <property type="match status" value="1"/>
</dbReference>
<accession>A0ABV2WE40</accession>
<dbReference type="CDD" id="cd00093">
    <property type="entry name" value="HTH_XRE"/>
    <property type="match status" value="1"/>
</dbReference>
<feature type="domain" description="HTH cro/C1-type" evidence="2">
    <location>
        <begin position="25"/>
        <end position="79"/>
    </location>
</feature>
<sequence>MSHRPQTGAVPSGPRTRGGDLGRRVAERRERLGMSYEDLARRTGAAPEYLQYLETHPATHGIGFLLRLADALGTSVDELSGGNTDLPPGIGRAAYHPQLVELGEPECRQLLGGGGVGRVGVTTAAGPAILPVNYLVLDGDIAYRTSPDAAPAGAAGRRVAFEVDRIDDAFSRGWSVLAVGEARTVTEPHAVERLETHSRTTPWAGGPRDLWIAVTPDRVTGRRIVVRDAPGAGGAG</sequence>
<dbReference type="InterPro" id="IPR010982">
    <property type="entry name" value="Lambda_DNA-bd_dom_sf"/>
</dbReference>
<keyword evidence="4" id="KW-1185">Reference proteome</keyword>
<dbReference type="Pfam" id="PF13560">
    <property type="entry name" value="HTH_31"/>
    <property type="match status" value="1"/>
</dbReference>
<comment type="caution">
    <text evidence="3">The sequence shown here is derived from an EMBL/GenBank/DDBJ whole genome shotgun (WGS) entry which is preliminary data.</text>
</comment>
<dbReference type="Proteomes" id="UP001550378">
    <property type="component" value="Unassembled WGS sequence"/>
</dbReference>
<proteinExistence type="predicted"/>
<dbReference type="Gene3D" id="2.30.110.10">
    <property type="entry name" value="Electron Transport, Fmn-binding Protein, Chain A"/>
    <property type="match status" value="1"/>
</dbReference>
<feature type="region of interest" description="Disordered" evidence="1">
    <location>
        <begin position="1"/>
        <end position="24"/>
    </location>
</feature>
<evidence type="ECO:0000256" key="1">
    <source>
        <dbReference type="SAM" id="MobiDB-lite"/>
    </source>
</evidence>
<dbReference type="RefSeq" id="WP_359657894.1">
    <property type="nucleotide sequence ID" value="NZ_JBEXZP010000245.1"/>
</dbReference>
<dbReference type="InterPro" id="IPR001387">
    <property type="entry name" value="Cro/C1-type_HTH"/>
</dbReference>
<protein>
    <submittedName>
        <fullName evidence="3">Pyridoxamine 5'-phosphate oxidase family protein</fullName>
    </submittedName>
</protein>
<evidence type="ECO:0000313" key="3">
    <source>
        <dbReference type="EMBL" id="MEU0711612.1"/>
    </source>
</evidence>
<name>A0ABV2WE40_9ACTN</name>
<dbReference type="SUPFAM" id="SSF50475">
    <property type="entry name" value="FMN-binding split barrel"/>
    <property type="match status" value="1"/>
</dbReference>
<reference evidence="3 4" key="1">
    <citation type="submission" date="2024-06" db="EMBL/GenBank/DDBJ databases">
        <title>The Natural Products Discovery Center: Release of the First 8490 Sequenced Strains for Exploring Actinobacteria Biosynthetic Diversity.</title>
        <authorList>
            <person name="Kalkreuter E."/>
            <person name="Kautsar S.A."/>
            <person name="Yang D."/>
            <person name="Bader C.D."/>
            <person name="Teijaro C.N."/>
            <person name="Fluegel L."/>
            <person name="Davis C.M."/>
            <person name="Simpson J.R."/>
            <person name="Lauterbach L."/>
            <person name="Steele A.D."/>
            <person name="Gui C."/>
            <person name="Meng S."/>
            <person name="Li G."/>
            <person name="Viehrig K."/>
            <person name="Ye F."/>
            <person name="Su P."/>
            <person name="Kiefer A.F."/>
            <person name="Nichols A."/>
            <person name="Cepeda A.J."/>
            <person name="Yan W."/>
            <person name="Fan B."/>
            <person name="Jiang Y."/>
            <person name="Adhikari A."/>
            <person name="Zheng C.-J."/>
            <person name="Schuster L."/>
            <person name="Cowan T.M."/>
            <person name="Smanski M.J."/>
            <person name="Chevrette M.G."/>
            <person name="De Carvalho L.P.S."/>
            <person name="Shen B."/>
        </authorList>
    </citation>
    <scope>NUCLEOTIDE SEQUENCE [LARGE SCALE GENOMIC DNA]</scope>
    <source>
        <strain evidence="3 4">NPDC006337</strain>
    </source>
</reference>
<dbReference type="InterPro" id="IPR024747">
    <property type="entry name" value="Pyridox_Oxase-rel"/>
</dbReference>
<dbReference type="SUPFAM" id="SSF47413">
    <property type="entry name" value="lambda repressor-like DNA-binding domains"/>
    <property type="match status" value="1"/>
</dbReference>
<evidence type="ECO:0000259" key="2">
    <source>
        <dbReference type="PROSITE" id="PS50943"/>
    </source>
</evidence>
<evidence type="ECO:0000313" key="4">
    <source>
        <dbReference type="Proteomes" id="UP001550378"/>
    </source>
</evidence>
<dbReference type="EMBL" id="JBEXZR010000038">
    <property type="protein sequence ID" value="MEU0711612.1"/>
    <property type="molecule type" value="Genomic_DNA"/>
</dbReference>
<dbReference type="PROSITE" id="PS50943">
    <property type="entry name" value="HTH_CROC1"/>
    <property type="match status" value="1"/>
</dbReference>
<organism evidence="3 4">
    <name type="scientific">Streptomyces lavendulocolor</name>
    <dbReference type="NCBI Taxonomy" id="67316"/>
    <lineage>
        <taxon>Bacteria</taxon>
        <taxon>Bacillati</taxon>
        <taxon>Actinomycetota</taxon>
        <taxon>Actinomycetes</taxon>
        <taxon>Kitasatosporales</taxon>
        <taxon>Streptomycetaceae</taxon>
        <taxon>Streptomyces</taxon>
    </lineage>
</organism>
<gene>
    <name evidence="3" type="ORF">ABZ508_30055</name>
</gene>
<dbReference type="InterPro" id="IPR012349">
    <property type="entry name" value="Split_barrel_FMN-bd"/>
</dbReference>